<keyword evidence="1" id="KW-0732">Signal</keyword>
<dbReference type="Proteomes" id="UP000245202">
    <property type="component" value="Unassembled WGS sequence"/>
</dbReference>
<dbReference type="AlphaFoldDB" id="A0A2R5F3S1"/>
<dbReference type="SUPFAM" id="SSF69304">
    <property type="entry name" value="Tricorn protease N-terminal domain"/>
    <property type="match status" value="1"/>
</dbReference>
<proteinExistence type="predicted"/>
<evidence type="ECO:0000313" key="2">
    <source>
        <dbReference type="EMBL" id="GBG10701.1"/>
    </source>
</evidence>
<accession>A0A2R5F3S1</accession>
<organism evidence="2 3">
    <name type="scientific">Paenibacillus agaridevorans</name>
    <dbReference type="NCBI Taxonomy" id="171404"/>
    <lineage>
        <taxon>Bacteria</taxon>
        <taxon>Bacillati</taxon>
        <taxon>Bacillota</taxon>
        <taxon>Bacilli</taxon>
        <taxon>Bacillales</taxon>
        <taxon>Paenibacillaceae</taxon>
        <taxon>Paenibacillus</taxon>
    </lineage>
</organism>
<sequence>MFSRKRIFFVLILSIIIVQACSKNGELDKNTASLALPSEIQVVKVINEESGVVTEHRDLDGIEAIVAGLEKAELSYIGDPEQSGILYKLELVGSDRSLMLSLNDLRQTNGSAPSGKVYAEGTNESGAQAWALTSELIQRILQGDRDDSEPELTVTIDEDSDTVLLIGNRDMDRESVELAIQSTIYDASSLGTLDYRYAVEWTDNRRAVVRFTELPPESAVGFMLEGTMTSEGKPVKAVLPYEGRAVIVHAGKAWSGIRWTNVQGKVVKEHAFDSAVYIGTSCCPGEGGTIIMYDRDGNLDRLDPETGEVSRVDRVEWPELTVSRSSDSGVQDLYAFPAQGETYYIAKGLEFVYLVDQAADLKKRIYHSEEASIYGIASSPDGDKVAVLTDSEGFLGSYADLWIFDATGKRLAHHEKAAYIGHSDGWHFVYPMAWLDSDTVAVPLIGRSDLVMGRGKAIYDVKKGLLAEEASVTMPEVALEILKGAIPGWSGERMEIIRALPMPQAGDESDRYFAAHIAGQGTFLIDLQEKQASRAGAGALLGWTSDGSLLTWYSAEGKYPEVSLLD</sequence>
<reference evidence="2 3" key="1">
    <citation type="submission" date="2017-08" db="EMBL/GenBank/DDBJ databases">
        <title>Substantial Increase in Enzyme Production by Combined Drug-Resistance Mutations in Paenibacillus agaridevorans.</title>
        <authorList>
            <person name="Tanaka Y."/>
            <person name="Funane K."/>
            <person name="Hosaka T."/>
            <person name="Shiwa Y."/>
            <person name="Fujita N."/>
            <person name="Miyazaki T."/>
            <person name="Yoshikawa H."/>
            <person name="Murakami K."/>
            <person name="Kasahara K."/>
            <person name="Inaoka T."/>
            <person name="Hiraga Y."/>
            <person name="Ochi K."/>
        </authorList>
    </citation>
    <scope>NUCLEOTIDE SEQUENCE [LARGE SCALE GENOMIC DNA]</scope>
    <source>
        <strain evidence="2 3">T-3040</strain>
    </source>
</reference>
<feature type="signal peptide" evidence="1">
    <location>
        <begin position="1"/>
        <end position="20"/>
    </location>
</feature>
<evidence type="ECO:0000313" key="3">
    <source>
        <dbReference type="Proteomes" id="UP000245202"/>
    </source>
</evidence>
<name>A0A2R5F3S1_9BACL</name>
<protein>
    <recommendedName>
        <fullName evidence="4">Lipoprotein LpqB beta-propeller domain-containing protein</fullName>
    </recommendedName>
</protein>
<feature type="chain" id="PRO_5015320613" description="Lipoprotein LpqB beta-propeller domain-containing protein" evidence="1">
    <location>
        <begin position="21"/>
        <end position="566"/>
    </location>
</feature>
<dbReference type="PROSITE" id="PS51257">
    <property type="entry name" value="PROKAR_LIPOPROTEIN"/>
    <property type="match status" value="1"/>
</dbReference>
<keyword evidence="3" id="KW-1185">Reference proteome</keyword>
<dbReference type="EMBL" id="BDQX01000339">
    <property type="protein sequence ID" value="GBG10701.1"/>
    <property type="molecule type" value="Genomic_DNA"/>
</dbReference>
<comment type="caution">
    <text evidence="2">The sequence shown here is derived from an EMBL/GenBank/DDBJ whole genome shotgun (WGS) entry which is preliminary data.</text>
</comment>
<gene>
    <name evidence="2" type="ORF">PAT3040_05453</name>
</gene>
<evidence type="ECO:0008006" key="4">
    <source>
        <dbReference type="Google" id="ProtNLM"/>
    </source>
</evidence>
<evidence type="ECO:0000256" key="1">
    <source>
        <dbReference type="SAM" id="SignalP"/>
    </source>
</evidence>